<dbReference type="Pfam" id="PF00163">
    <property type="entry name" value="Ribosomal_S4"/>
    <property type="match status" value="1"/>
</dbReference>
<evidence type="ECO:0000256" key="1">
    <source>
        <dbReference type="ARBA" id="ARBA00007465"/>
    </source>
</evidence>
<dbReference type="PANTHER" id="PTHR11831">
    <property type="entry name" value="30S 40S RIBOSOMAL PROTEIN"/>
    <property type="match status" value="1"/>
</dbReference>
<evidence type="ECO:0000256" key="8">
    <source>
        <dbReference type="SAM" id="MobiDB-lite"/>
    </source>
</evidence>
<reference evidence="11" key="1">
    <citation type="submission" date="2019-09" db="EMBL/GenBank/DDBJ databases">
        <authorList>
            <person name="Liu S.-L."/>
            <person name="Chiang Y.-R."/>
            <person name="Fu H.-Y."/>
        </authorList>
    </citation>
    <scope>NUCLEOTIDE SEQUENCE</scope>
    <source>
        <strain evidence="11">THAL066</strain>
    </source>
</reference>
<dbReference type="InterPro" id="IPR036986">
    <property type="entry name" value="S4_RNA-bd_sf"/>
</dbReference>
<dbReference type="Gene3D" id="1.10.1050.10">
    <property type="entry name" value="Ribosomal Protein S4 Delta 41, Chain A, domain 1"/>
    <property type="match status" value="1"/>
</dbReference>
<comment type="function">
    <text evidence="6">One of the primary rRNA binding proteins, it binds directly to 16S rRNA where it nucleates assembly of the body of the 30S subunit.</text>
</comment>
<dbReference type="InterPro" id="IPR001912">
    <property type="entry name" value="Ribosomal_uS4_N"/>
</dbReference>
<keyword evidence="11" id="KW-0934">Plastid</keyword>
<feature type="region of interest" description="Disordered" evidence="8">
    <location>
        <begin position="20"/>
        <end position="41"/>
    </location>
</feature>
<evidence type="ECO:0000256" key="4">
    <source>
        <dbReference type="ARBA" id="ARBA00022980"/>
    </source>
</evidence>
<dbReference type="GeneID" id="60450372"/>
<dbReference type="SMART" id="SM00363">
    <property type="entry name" value="S4"/>
    <property type="match status" value="1"/>
</dbReference>
<dbReference type="GO" id="GO:0042274">
    <property type="term" value="P:ribosomal small subunit biogenesis"/>
    <property type="evidence" value="ECO:0007669"/>
    <property type="project" value="TreeGrafter"/>
</dbReference>
<keyword evidence="5 6" id="KW-0687">Ribonucleoprotein</keyword>
<dbReference type="PROSITE" id="PS00632">
    <property type="entry name" value="RIBOSOMAL_S4"/>
    <property type="match status" value="1"/>
</dbReference>
<comment type="similarity">
    <text evidence="1 6 7">Belongs to the universal ribosomal protein uS4 family.</text>
</comment>
<keyword evidence="4 6" id="KW-0689">Ribosomal protein</keyword>
<dbReference type="CDD" id="cd00165">
    <property type="entry name" value="S4"/>
    <property type="match status" value="1"/>
</dbReference>
<evidence type="ECO:0000259" key="9">
    <source>
        <dbReference type="SMART" id="SM00363"/>
    </source>
</evidence>
<keyword evidence="11" id="KW-0150">Chloroplast</keyword>
<name>A0A7G5VUU0_9RHOD</name>
<evidence type="ECO:0000256" key="7">
    <source>
        <dbReference type="RuleBase" id="RU003699"/>
    </source>
</evidence>
<dbReference type="NCBIfam" id="NF003717">
    <property type="entry name" value="PRK05327.1"/>
    <property type="match status" value="1"/>
</dbReference>
<dbReference type="NCBIfam" id="TIGR01017">
    <property type="entry name" value="rpsD_bact"/>
    <property type="match status" value="1"/>
</dbReference>
<dbReference type="GO" id="GO:0003735">
    <property type="term" value="F:structural constituent of ribosome"/>
    <property type="evidence" value="ECO:0007669"/>
    <property type="project" value="InterPro"/>
</dbReference>
<comment type="function">
    <text evidence="6">With S5 and S12 plays an important role in translational accuracy.</text>
</comment>
<dbReference type="FunFam" id="1.10.1050.10:FF:000002">
    <property type="entry name" value="30S ribosomal protein S4, chloroplastic"/>
    <property type="match status" value="1"/>
</dbReference>
<protein>
    <recommendedName>
        <fullName evidence="6">Small ribosomal subunit protein uS4c</fullName>
    </recommendedName>
</protein>
<feature type="domain" description="Small ribosomal subunit protein uS4 N-terminal" evidence="10">
    <location>
        <begin position="3"/>
        <end position="90"/>
    </location>
</feature>
<dbReference type="GO" id="GO:0019843">
    <property type="term" value="F:rRNA binding"/>
    <property type="evidence" value="ECO:0007669"/>
    <property type="project" value="UniProtKB-UniRule"/>
</dbReference>
<dbReference type="Gene3D" id="3.10.290.10">
    <property type="entry name" value="RNA-binding S4 domain"/>
    <property type="match status" value="1"/>
</dbReference>
<dbReference type="GO" id="GO:0009507">
    <property type="term" value="C:chloroplast"/>
    <property type="evidence" value="ECO:0007669"/>
    <property type="project" value="UniProtKB-SubCell"/>
</dbReference>
<comment type="subunit">
    <text evidence="6">Part of the 30S ribosomal subunit. Contacts protein S5. The interaction surface between S4 and S5 is involved in control of translational fidelity.</text>
</comment>
<dbReference type="InterPro" id="IPR005709">
    <property type="entry name" value="Ribosomal_uS4_bac-type"/>
</dbReference>
<keyword evidence="3 6" id="KW-0694">RNA-binding</keyword>
<proteinExistence type="inferred from homology"/>
<evidence type="ECO:0000256" key="2">
    <source>
        <dbReference type="ARBA" id="ARBA00022730"/>
    </source>
</evidence>
<sequence>MSRYLGPRVRVIRRLGALPALTNKSPKKRTSAPGEHAHKTRKLSEFAVQLQEKQKLQYYYGITNSQLARYFRQARRSKSSTGLALLTMLETRLDHLVYRAGFAPTLPAARQLVNHGHVKVNGKKVTIASWACEVNHVIEVKSSSPPKPPEYLPPYLQLSNGTLTVTQPVQKEWLAFVVNELLVVEYYTRVGA</sequence>
<dbReference type="InterPro" id="IPR022801">
    <property type="entry name" value="Ribosomal_uS4"/>
</dbReference>
<dbReference type="PROSITE" id="PS50889">
    <property type="entry name" value="S4"/>
    <property type="match status" value="1"/>
</dbReference>
<dbReference type="AlphaFoldDB" id="A0A7G5VUU0"/>
<dbReference type="EMBL" id="MN431657">
    <property type="protein sequence ID" value="QMX77457.1"/>
    <property type="molecule type" value="Genomic_DNA"/>
</dbReference>
<evidence type="ECO:0000313" key="11">
    <source>
        <dbReference type="EMBL" id="QMX77457.1"/>
    </source>
</evidence>
<dbReference type="GO" id="GO:0006412">
    <property type="term" value="P:translation"/>
    <property type="evidence" value="ECO:0007669"/>
    <property type="project" value="UniProtKB-UniRule"/>
</dbReference>
<dbReference type="Pfam" id="PF01479">
    <property type="entry name" value="S4"/>
    <property type="match status" value="1"/>
</dbReference>
<evidence type="ECO:0000259" key="10">
    <source>
        <dbReference type="SMART" id="SM01390"/>
    </source>
</evidence>
<dbReference type="RefSeq" id="YP_009968356.1">
    <property type="nucleotide sequence ID" value="NC_051883.1"/>
</dbReference>
<evidence type="ECO:0000256" key="5">
    <source>
        <dbReference type="ARBA" id="ARBA00023274"/>
    </source>
</evidence>
<dbReference type="InterPro" id="IPR002942">
    <property type="entry name" value="S4_RNA-bd"/>
</dbReference>
<accession>A0A7G5VUU0</accession>
<dbReference type="InterPro" id="IPR018079">
    <property type="entry name" value="Ribosomal_uS4_CS"/>
</dbReference>
<organism evidence="11">
    <name type="scientific">Cyanidiococcus yangmingshanensis</name>
    <dbReference type="NCBI Taxonomy" id="2690220"/>
    <lineage>
        <taxon>Eukaryota</taxon>
        <taxon>Rhodophyta</taxon>
        <taxon>Bangiophyceae</taxon>
        <taxon>Cyanidiales</taxon>
        <taxon>Cyanidiaceae</taxon>
        <taxon>Cyanidiococcus</taxon>
    </lineage>
</organism>
<dbReference type="GO" id="GO:0015935">
    <property type="term" value="C:small ribosomal subunit"/>
    <property type="evidence" value="ECO:0007669"/>
    <property type="project" value="InterPro"/>
</dbReference>
<dbReference type="SUPFAM" id="SSF55174">
    <property type="entry name" value="Alpha-L RNA-binding motif"/>
    <property type="match status" value="1"/>
</dbReference>
<feature type="domain" description="RNA-binding S4" evidence="9">
    <location>
        <begin position="91"/>
        <end position="157"/>
    </location>
</feature>
<keyword evidence="2 6" id="KW-0699">rRNA-binding</keyword>
<evidence type="ECO:0000256" key="6">
    <source>
        <dbReference type="HAMAP-Rule" id="MF_01306"/>
    </source>
</evidence>
<comment type="subcellular location">
    <subcellularLocation>
        <location evidence="6">Plastid</location>
        <location evidence="6">Chloroplast</location>
    </subcellularLocation>
</comment>
<geneLocation type="chloroplast" evidence="11"/>
<dbReference type="PANTHER" id="PTHR11831:SF4">
    <property type="entry name" value="SMALL RIBOSOMAL SUBUNIT PROTEIN US4M"/>
    <property type="match status" value="1"/>
</dbReference>
<dbReference type="HAMAP" id="MF_01306_B">
    <property type="entry name" value="Ribosomal_uS4_B"/>
    <property type="match status" value="1"/>
</dbReference>
<evidence type="ECO:0000256" key="3">
    <source>
        <dbReference type="ARBA" id="ARBA00022884"/>
    </source>
</evidence>
<dbReference type="SMART" id="SM01390">
    <property type="entry name" value="Ribosomal_S4"/>
    <property type="match status" value="1"/>
</dbReference>
<gene>
    <name evidence="6 11" type="primary">rps4</name>
</gene>